<dbReference type="Pfam" id="PF11716">
    <property type="entry name" value="MDMPI_N"/>
    <property type="match status" value="1"/>
</dbReference>
<dbReference type="PANTHER" id="PTHR40758:SF1">
    <property type="entry name" value="CONSERVED PROTEIN"/>
    <property type="match status" value="1"/>
</dbReference>
<dbReference type="NCBIfam" id="TIGR03083">
    <property type="entry name" value="maleylpyruvate isomerase family mycothiol-dependent enzyme"/>
    <property type="match status" value="1"/>
</dbReference>
<proteinExistence type="predicted"/>
<dbReference type="InterPro" id="IPR024344">
    <property type="entry name" value="MDMPI_metal-binding"/>
</dbReference>
<protein>
    <submittedName>
        <fullName evidence="2">Uncharacterized protein (TIGR03083 family)</fullName>
    </submittedName>
</protein>
<dbReference type="RefSeq" id="WP_184671295.1">
    <property type="nucleotide sequence ID" value="NZ_BAABAI010000037.1"/>
</dbReference>
<reference evidence="2 3" key="1">
    <citation type="submission" date="2020-08" db="EMBL/GenBank/DDBJ databases">
        <title>Sequencing the genomes of 1000 actinobacteria strains.</title>
        <authorList>
            <person name="Klenk H.-P."/>
        </authorList>
    </citation>
    <scope>NUCLEOTIDE SEQUENCE [LARGE SCALE GENOMIC DNA]</scope>
    <source>
        <strain evidence="2 3">DSM 45084</strain>
    </source>
</reference>
<feature type="domain" description="Mycothiol-dependent maleylpyruvate isomerase metal-binding" evidence="1">
    <location>
        <begin position="11"/>
        <end position="128"/>
    </location>
</feature>
<gene>
    <name evidence="2" type="ORF">F4559_004319</name>
</gene>
<organism evidence="2 3">
    <name type="scientific">Saccharothrix violaceirubra</name>
    <dbReference type="NCBI Taxonomy" id="413306"/>
    <lineage>
        <taxon>Bacteria</taxon>
        <taxon>Bacillati</taxon>
        <taxon>Actinomycetota</taxon>
        <taxon>Actinomycetes</taxon>
        <taxon>Pseudonocardiales</taxon>
        <taxon>Pseudonocardiaceae</taxon>
        <taxon>Saccharothrix</taxon>
    </lineage>
</organism>
<dbReference type="GO" id="GO:0046872">
    <property type="term" value="F:metal ion binding"/>
    <property type="evidence" value="ECO:0007669"/>
    <property type="project" value="InterPro"/>
</dbReference>
<name>A0A7W7T7Z9_9PSEU</name>
<keyword evidence="3" id="KW-1185">Reference proteome</keyword>
<evidence type="ECO:0000259" key="1">
    <source>
        <dbReference type="Pfam" id="PF11716"/>
    </source>
</evidence>
<comment type="caution">
    <text evidence="2">The sequence shown here is derived from an EMBL/GenBank/DDBJ whole genome shotgun (WGS) entry which is preliminary data.</text>
</comment>
<dbReference type="EMBL" id="JACHJS010000001">
    <property type="protein sequence ID" value="MBB4966960.1"/>
    <property type="molecule type" value="Genomic_DNA"/>
</dbReference>
<dbReference type="Proteomes" id="UP000542674">
    <property type="component" value="Unassembled WGS sequence"/>
</dbReference>
<dbReference type="PANTHER" id="PTHR40758">
    <property type="entry name" value="CONSERVED PROTEIN"/>
    <property type="match status" value="1"/>
</dbReference>
<dbReference type="InterPro" id="IPR034660">
    <property type="entry name" value="DinB/YfiT-like"/>
</dbReference>
<dbReference type="InterPro" id="IPR017517">
    <property type="entry name" value="Maleyloyr_isom"/>
</dbReference>
<dbReference type="AlphaFoldDB" id="A0A7W7T7Z9"/>
<dbReference type="SUPFAM" id="SSF109854">
    <property type="entry name" value="DinB/YfiT-like putative metalloenzymes"/>
    <property type="match status" value="1"/>
</dbReference>
<accession>A0A7W7T7Z9</accession>
<sequence>MTPFGYEDRCAEIVRQTDLLTAAVSGADAGTPVPTCPGWTLGRLLGHVGSAHRWAEEVVRTRADRRVPGADADEGDAAWLVDGAARLARTLRTSGPDVPVWTPGPPPHRTSFWARRMMHETALHRYDATVAVGGDYALAHVVAADAVDEWIGFSRSAHSRSRSPALAALRDGVIRLEDTEEPVEWLVQTGRRPDASVTVRGTTTDLALALYGRPADLDFVGDAALFHEWQDASAFWIRL</sequence>
<evidence type="ECO:0000313" key="3">
    <source>
        <dbReference type="Proteomes" id="UP000542674"/>
    </source>
</evidence>
<evidence type="ECO:0000313" key="2">
    <source>
        <dbReference type="EMBL" id="MBB4966960.1"/>
    </source>
</evidence>
<dbReference type="GO" id="GO:0005886">
    <property type="term" value="C:plasma membrane"/>
    <property type="evidence" value="ECO:0007669"/>
    <property type="project" value="TreeGrafter"/>
</dbReference>